<dbReference type="Proteomes" id="UP000014962">
    <property type="component" value="Unassembled WGS sequence"/>
</dbReference>
<dbReference type="AlphaFoldDB" id="S7VWY0"/>
<gene>
    <name evidence="1" type="ORF">ADIWIN_0373</name>
</gene>
<organism evidence="1 2">
    <name type="scientific">Winogradskyella psychrotolerans RS-3</name>
    <dbReference type="NCBI Taxonomy" id="641526"/>
    <lineage>
        <taxon>Bacteria</taxon>
        <taxon>Pseudomonadati</taxon>
        <taxon>Bacteroidota</taxon>
        <taxon>Flavobacteriia</taxon>
        <taxon>Flavobacteriales</taxon>
        <taxon>Flavobacteriaceae</taxon>
        <taxon>Winogradskyella</taxon>
    </lineage>
</organism>
<keyword evidence="2" id="KW-1185">Reference proteome</keyword>
<accession>S7VWY0</accession>
<dbReference type="STRING" id="641526.ADIWIN_0373"/>
<evidence type="ECO:0000313" key="1">
    <source>
        <dbReference type="EMBL" id="EPR74621.1"/>
    </source>
</evidence>
<proteinExistence type="predicted"/>
<protein>
    <submittedName>
        <fullName evidence="1">Uncharacterized protein</fullName>
    </submittedName>
</protein>
<sequence>MILLEHKSHNFRIKIKSRNEFSAKIIGFKFKKQLIYGNLKGKKHFAIIRFFFESKWL</sequence>
<evidence type="ECO:0000313" key="2">
    <source>
        <dbReference type="Proteomes" id="UP000014962"/>
    </source>
</evidence>
<reference evidence="1 2" key="1">
    <citation type="journal article" date="2013" name="Genome Announc.">
        <title>Draft Genome Sequence of Winogradskyella psychrotolerans RS-3T, Isolated from the Marine Transect of Kongsfjorden, Ny-Alesund, Svalbard, Arctic Ocean.</title>
        <authorList>
            <person name="Kumar Pinnaka A."/>
            <person name="Ara S."/>
            <person name="Singh A."/>
            <person name="Shivaji S."/>
        </authorList>
    </citation>
    <scope>NUCLEOTIDE SEQUENCE [LARGE SCALE GENOMIC DNA]</scope>
    <source>
        <strain evidence="1 2">RS-3</strain>
    </source>
</reference>
<dbReference type="EMBL" id="ATMR01000019">
    <property type="protein sequence ID" value="EPR74621.1"/>
    <property type="molecule type" value="Genomic_DNA"/>
</dbReference>
<name>S7VWY0_9FLAO</name>
<comment type="caution">
    <text evidence="1">The sequence shown here is derived from an EMBL/GenBank/DDBJ whole genome shotgun (WGS) entry which is preliminary data.</text>
</comment>